<reference evidence="1 2" key="1">
    <citation type="submission" date="2015-12" db="EMBL/GenBank/DDBJ databases">
        <title>Draft genome sequence of Streptomyces silvensis ATCC 53525, a producer of novel hormone antagonists.</title>
        <authorList>
            <person name="Johnston C.W."/>
            <person name="Li Y."/>
            <person name="Magarvey N.A."/>
        </authorList>
    </citation>
    <scope>NUCLEOTIDE SEQUENCE [LARGE SCALE GENOMIC DNA]</scope>
    <source>
        <strain evidence="1 2">ATCC 53525</strain>
    </source>
</reference>
<dbReference type="RefSeq" id="WP_058849898.1">
    <property type="nucleotide sequence ID" value="NZ_LOCL01000042.1"/>
</dbReference>
<keyword evidence="2" id="KW-1185">Reference proteome</keyword>
<dbReference type="InterPro" id="IPR036388">
    <property type="entry name" value="WH-like_DNA-bd_sf"/>
</dbReference>
<dbReference type="OrthoDB" id="3730926at2"/>
<dbReference type="SUPFAM" id="SSF46785">
    <property type="entry name" value="Winged helix' DNA-binding domain"/>
    <property type="match status" value="1"/>
</dbReference>
<dbReference type="STRING" id="1765722.AT728_12990"/>
<gene>
    <name evidence="1" type="ORF">AT728_12990</name>
</gene>
<dbReference type="InterPro" id="IPR036390">
    <property type="entry name" value="WH_DNA-bd_sf"/>
</dbReference>
<dbReference type="Gene3D" id="1.10.10.10">
    <property type="entry name" value="Winged helix-like DNA-binding domain superfamily/Winged helix DNA-binding domain"/>
    <property type="match status" value="1"/>
</dbReference>
<organism evidence="1 2">
    <name type="scientific">Streptomyces silvensis</name>
    <dbReference type="NCBI Taxonomy" id="1765722"/>
    <lineage>
        <taxon>Bacteria</taxon>
        <taxon>Bacillati</taxon>
        <taxon>Actinomycetota</taxon>
        <taxon>Actinomycetes</taxon>
        <taxon>Kitasatosporales</taxon>
        <taxon>Streptomycetaceae</taxon>
        <taxon>Streptomyces</taxon>
    </lineage>
</organism>
<dbReference type="InterPro" id="IPR011991">
    <property type="entry name" value="ArsR-like_HTH"/>
</dbReference>
<dbReference type="EMBL" id="LOCL01000042">
    <property type="protein sequence ID" value="KUF15661.1"/>
    <property type="molecule type" value="Genomic_DNA"/>
</dbReference>
<evidence type="ECO:0000313" key="2">
    <source>
        <dbReference type="Proteomes" id="UP000054804"/>
    </source>
</evidence>
<dbReference type="AlphaFoldDB" id="A0A0W7WYL0"/>
<sequence length="171" mass="18704">MELEERVAELERRMAALEGADRVRDEAAPDPGASDFWALEGLKKQLAQHEAADGGVLYTGAVRLPTGERYEWQTGQFTEALLDGDWSEAADSFAALGHPVRLRLLREILGGRRTAAELAALDEVGTTGQIYHHLRHLTGTGWLHTTARGRYEVPPGRVVPLFVVLAAARPA</sequence>
<evidence type="ECO:0000313" key="1">
    <source>
        <dbReference type="EMBL" id="KUF15661.1"/>
    </source>
</evidence>
<accession>A0A0W7WYL0</accession>
<dbReference type="Proteomes" id="UP000054804">
    <property type="component" value="Unassembled WGS sequence"/>
</dbReference>
<protein>
    <submittedName>
        <fullName evidence="1">ArsR family transcriptional regulator</fullName>
    </submittedName>
</protein>
<comment type="caution">
    <text evidence="1">The sequence shown here is derived from an EMBL/GenBank/DDBJ whole genome shotgun (WGS) entry which is preliminary data.</text>
</comment>
<proteinExistence type="predicted"/>
<dbReference type="CDD" id="cd00090">
    <property type="entry name" value="HTH_ARSR"/>
    <property type="match status" value="1"/>
</dbReference>
<name>A0A0W7WYL0_9ACTN</name>